<evidence type="ECO:0000313" key="3">
    <source>
        <dbReference type="EMBL" id="GAA4340640.1"/>
    </source>
</evidence>
<feature type="signal peptide" evidence="2">
    <location>
        <begin position="1"/>
        <end position="20"/>
    </location>
</feature>
<keyword evidence="4" id="KW-1185">Reference proteome</keyword>
<feature type="chain" id="PRO_5047008059" evidence="2">
    <location>
        <begin position="21"/>
        <end position="191"/>
    </location>
</feature>
<accession>A0ABP8HKI4</accession>
<sequence length="191" mass="21924">MKKLFSLALLLLSTISFSFAQQNNAAANLNFKDLSQLQYLPKATRDSLKIVLKKANKAFSAPVNGKNAITPVPASGAKFFKAMSELMIQILDNPDPALIAKNQAKCDRLQADMEFDLQMVAEKMTYEQERKSIIDEYKSGDYDDAEERRDARKEMNEDLKDLKEDYDDTIKEFREERKERLQELAEQEKDA</sequence>
<feature type="region of interest" description="Disordered" evidence="1">
    <location>
        <begin position="137"/>
        <end position="160"/>
    </location>
</feature>
<proteinExistence type="predicted"/>
<reference evidence="4" key="1">
    <citation type="journal article" date="2019" name="Int. J. Syst. Evol. Microbiol.">
        <title>The Global Catalogue of Microorganisms (GCM) 10K type strain sequencing project: providing services to taxonomists for standard genome sequencing and annotation.</title>
        <authorList>
            <consortium name="The Broad Institute Genomics Platform"/>
            <consortium name="The Broad Institute Genome Sequencing Center for Infectious Disease"/>
            <person name="Wu L."/>
            <person name="Ma J."/>
        </authorList>
    </citation>
    <scope>NUCLEOTIDE SEQUENCE [LARGE SCALE GENOMIC DNA]</scope>
    <source>
        <strain evidence="4">JCM 17705</strain>
    </source>
</reference>
<dbReference type="EMBL" id="BAABFT010000026">
    <property type="protein sequence ID" value="GAA4340640.1"/>
    <property type="molecule type" value="Genomic_DNA"/>
</dbReference>
<keyword evidence="2" id="KW-0732">Signal</keyword>
<evidence type="ECO:0000256" key="1">
    <source>
        <dbReference type="SAM" id="MobiDB-lite"/>
    </source>
</evidence>
<dbReference type="RefSeq" id="WP_345214183.1">
    <property type="nucleotide sequence ID" value="NZ_BAABFT010000026.1"/>
</dbReference>
<organism evidence="3 4">
    <name type="scientific">Mucilaginibacter gynuensis</name>
    <dbReference type="NCBI Taxonomy" id="1302236"/>
    <lineage>
        <taxon>Bacteria</taxon>
        <taxon>Pseudomonadati</taxon>
        <taxon>Bacteroidota</taxon>
        <taxon>Sphingobacteriia</taxon>
        <taxon>Sphingobacteriales</taxon>
        <taxon>Sphingobacteriaceae</taxon>
        <taxon>Mucilaginibacter</taxon>
    </lineage>
</organism>
<gene>
    <name evidence="3" type="ORF">GCM10023149_52240</name>
</gene>
<comment type="caution">
    <text evidence="3">The sequence shown here is derived from an EMBL/GenBank/DDBJ whole genome shotgun (WGS) entry which is preliminary data.</text>
</comment>
<protein>
    <submittedName>
        <fullName evidence="3">Uncharacterized protein</fullName>
    </submittedName>
</protein>
<name>A0ABP8HKI4_9SPHI</name>
<evidence type="ECO:0000313" key="4">
    <source>
        <dbReference type="Proteomes" id="UP001500582"/>
    </source>
</evidence>
<evidence type="ECO:0000256" key="2">
    <source>
        <dbReference type="SAM" id="SignalP"/>
    </source>
</evidence>
<dbReference type="Proteomes" id="UP001500582">
    <property type="component" value="Unassembled WGS sequence"/>
</dbReference>